<reference evidence="2 3" key="1">
    <citation type="submission" date="2018-07" db="EMBL/GenBank/DDBJ databases">
        <title>The complete nuclear genome of the prasinophyte Chloropicon primus (CCMP1205).</title>
        <authorList>
            <person name="Pombert J.-F."/>
            <person name="Otis C."/>
            <person name="Turmel M."/>
            <person name="Lemieux C."/>
        </authorList>
    </citation>
    <scope>NUCLEOTIDE SEQUENCE [LARGE SCALE GENOMIC DNA]</scope>
    <source>
        <strain evidence="2 3">CCMP1205</strain>
    </source>
</reference>
<evidence type="ECO:0000313" key="2">
    <source>
        <dbReference type="EMBL" id="QDZ23869.1"/>
    </source>
</evidence>
<dbReference type="EMBL" id="CP031044">
    <property type="protein sequence ID" value="QDZ23869.1"/>
    <property type="molecule type" value="Genomic_DNA"/>
</dbReference>
<dbReference type="Pfam" id="PF11152">
    <property type="entry name" value="CCB2_CCB4"/>
    <property type="match status" value="1"/>
</dbReference>
<feature type="compositionally biased region" description="Basic residues" evidence="1">
    <location>
        <begin position="1"/>
        <end position="13"/>
    </location>
</feature>
<evidence type="ECO:0000313" key="3">
    <source>
        <dbReference type="Proteomes" id="UP000316726"/>
    </source>
</evidence>
<gene>
    <name evidence="2" type="ORF">A3770_11p63870</name>
</gene>
<dbReference type="PANTHER" id="PTHR34943">
    <property type="match status" value="1"/>
</dbReference>
<feature type="compositionally biased region" description="Polar residues" evidence="1">
    <location>
        <begin position="36"/>
        <end position="50"/>
    </location>
</feature>
<dbReference type="GO" id="GO:0009507">
    <property type="term" value="C:chloroplast"/>
    <property type="evidence" value="ECO:0007669"/>
    <property type="project" value="TreeGrafter"/>
</dbReference>
<organism evidence="2 3">
    <name type="scientific">Chloropicon primus</name>
    <dbReference type="NCBI Taxonomy" id="1764295"/>
    <lineage>
        <taxon>Eukaryota</taxon>
        <taxon>Viridiplantae</taxon>
        <taxon>Chlorophyta</taxon>
        <taxon>Chloropicophyceae</taxon>
        <taxon>Chloropicales</taxon>
        <taxon>Chloropicaceae</taxon>
        <taxon>Chloropicon</taxon>
    </lineage>
</organism>
<dbReference type="AlphaFoldDB" id="A0A5B8MTB6"/>
<dbReference type="Proteomes" id="UP000316726">
    <property type="component" value="Chromosome 11"/>
</dbReference>
<proteinExistence type="predicted"/>
<keyword evidence="3" id="KW-1185">Reference proteome</keyword>
<protein>
    <submittedName>
        <fullName evidence="2">Subunit B of cofactor assembly of complex C</fullName>
    </submittedName>
</protein>
<accession>A0A5B8MTB6</accession>
<dbReference type="PANTHER" id="PTHR34943:SF2">
    <property type="entry name" value="PROTEIN COFACTOR ASSEMBLY OF COMPLEX C SUBUNIT B CCB4, CHLOROPLASTIC"/>
    <property type="match status" value="1"/>
</dbReference>
<feature type="region of interest" description="Disordered" evidence="1">
    <location>
        <begin position="1"/>
        <end position="50"/>
    </location>
</feature>
<sequence length="275" mass="29462">MARVVRSRCRGRRGRGEPRASPASPPLRCPRREQGNRGSARTTRATKSSGDFTTEVLKKVPLWIGTAGISSILLNRVLSGVAPVSDAGSSQSRADVIGIVLSAACVLTGLQWSSIKARTYPKVDQGGSLVEFFSEALEEDAAEEIQWCYDSLKASTPACSLVVFYKGKCVSHLGFADTSNACGEGAEMGPMCSTMIDKDKGNYIPNLRVYPGRIEFTYLPDTVQALIMQPLGDDGVMLVCSDTQRGFTKIDQSWIATLAEKLDVTLGGAQAVSGE</sequence>
<dbReference type="InterPro" id="IPR044705">
    <property type="entry name" value="CCB4"/>
</dbReference>
<evidence type="ECO:0000256" key="1">
    <source>
        <dbReference type="SAM" id="MobiDB-lite"/>
    </source>
</evidence>
<dbReference type="STRING" id="1764295.A0A5B8MTB6"/>
<name>A0A5B8MTB6_9CHLO</name>
<dbReference type="InterPro" id="IPR021325">
    <property type="entry name" value="CCB2/CCB4"/>
</dbReference>
<dbReference type="OrthoDB" id="439612at2759"/>
<dbReference type="GO" id="GO:0010190">
    <property type="term" value="P:cytochrome b6f complex assembly"/>
    <property type="evidence" value="ECO:0007669"/>
    <property type="project" value="TreeGrafter"/>
</dbReference>